<gene>
    <name evidence="2" type="ORF">DGAL_LOCUS13124</name>
</gene>
<sequence>MSGKRKKDYGAVFSSILQLLNPTDGYPKVQEFLMDFEAAMWQACKAVFPTVKPVGCSFHLTQSFYRNIKTIGLSIEYRTDSNTRKTCRELMSLYLLPADKIRSRFYGIASKVTTDLMRRFCSYIETTYIKSTIWPPENWSMFMQHVRTNNNVEGTHNNLKAVAGPASINLTNFLCKMREDADKIGMTAKLLSQKQALKKLNKNAESKQRQLTLLWEAYNRADNPLSSKKLLVELGKVTSKHSKSELREVIGGEVEDSD</sequence>
<dbReference type="InterPro" id="IPR018289">
    <property type="entry name" value="MULE_transposase_dom"/>
</dbReference>
<dbReference type="EMBL" id="CAKKLH010000293">
    <property type="protein sequence ID" value="CAH0109641.1"/>
    <property type="molecule type" value="Genomic_DNA"/>
</dbReference>
<dbReference type="Proteomes" id="UP000789390">
    <property type="component" value="Unassembled WGS sequence"/>
</dbReference>
<dbReference type="OrthoDB" id="6358008at2759"/>
<accession>A0A8J2RWB9</accession>
<evidence type="ECO:0000313" key="2">
    <source>
        <dbReference type="EMBL" id="CAH0109641.1"/>
    </source>
</evidence>
<reference evidence="2" key="1">
    <citation type="submission" date="2021-11" db="EMBL/GenBank/DDBJ databases">
        <authorList>
            <person name="Schell T."/>
        </authorList>
    </citation>
    <scope>NUCLEOTIDE SEQUENCE</scope>
    <source>
        <strain evidence="2">M5</strain>
    </source>
</reference>
<dbReference type="PANTHER" id="PTHR47160:SF8">
    <property type="entry name" value="MULE TRANSPOSASE DOMAIN-CONTAINING PROTEIN"/>
    <property type="match status" value="1"/>
</dbReference>
<name>A0A8J2RWB9_9CRUS</name>
<keyword evidence="3" id="KW-1185">Reference proteome</keyword>
<evidence type="ECO:0000259" key="1">
    <source>
        <dbReference type="Pfam" id="PF10551"/>
    </source>
</evidence>
<feature type="domain" description="MULE transposase" evidence="1">
    <location>
        <begin position="1"/>
        <end position="62"/>
    </location>
</feature>
<protein>
    <recommendedName>
        <fullName evidence="1">MULE transposase domain-containing protein</fullName>
    </recommendedName>
</protein>
<proteinExistence type="predicted"/>
<dbReference type="Pfam" id="PF10551">
    <property type="entry name" value="MULE"/>
    <property type="match status" value="1"/>
</dbReference>
<organism evidence="2 3">
    <name type="scientific">Daphnia galeata</name>
    <dbReference type="NCBI Taxonomy" id="27404"/>
    <lineage>
        <taxon>Eukaryota</taxon>
        <taxon>Metazoa</taxon>
        <taxon>Ecdysozoa</taxon>
        <taxon>Arthropoda</taxon>
        <taxon>Crustacea</taxon>
        <taxon>Branchiopoda</taxon>
        <taxon>Diplostraca</taxon>
        <taxon>Cladocera</taxon>
        <taxon>Anomopoda</taxon>
        <taxon>Daphniidae</taxon>
        <taxon>Daphnia</taxon>
    </lineage>
</organism>
<dbReference type="PANTHER" id="PTHR47160">
    <property type="entry name" value="PUTATIVE-RELATED"/>
    <property type="match status" value="1"/>
</dbReference>
<comment type="caution">
    <text evidence="2">The sequence shown here is derived from an EMBL/GenBank/DDBJ whole genome shotgun (WGS) entry which is preliminary data.</text>
</comment>
<dbReference type="AlphaFoldDB" id="A0A8J2RWB9"/>
<evidence type="ECO:0000313" key="3">
    <source>
        <dbReference type="Proteomes" id="UP000789390"/>
    </source>
</evidence>